<protein>
    <submittedName>
        <fullName evidence="2">Uncharacterized protein</fullName>
    </submittedName>
</protein>
<accession>A0A6A1V0B2</accession>
<keyword evidence="1" id="KW-0812">Transmembrane</keyword>
<dbReference type="EMBL" id="RXIC02000025">
    <property type="protein sequence ID" value="KAB1206095.1"/>
    <property type="molecule type" value="Genomic_DNA"/>
</dbReference>
<evidence type="ECO:0000313" key="2">
    <source>
        <dbReference type="EMBL" id="KAB1206095.1"/>
    </source>
</evidence>
<evidence type="ECO:0000313" key="3">
    <source>
        <dbReference type="Proteomes" id="UP000516437"/>
    </source>
</evidence>
<gene>
    <name evidence="2" type="ORF">CJ030_MR7G005999</name>
</gene>
<comment type="caution">
    <text evidence="2">The sequence shown here is derived from an EMBL/GenBank/DDBJ whole genome shotgun (WGS) entry which is preliminary data.</text>
</comment>
<dbReference type="AlphaFoldDB" id="A0A6A1V0B2"/>
<evidence type="ECO:0000256" key="1">
    <source>
        <dbReference type="SAM" id="Phobius"/>
    </source>
</evidence>
<dbReference type="Proteomes" id="UP000516437">
    <property type="component" value="Chromosome 7"/>
</dbReference>
<keyword evidence="1" id="KW-0472">Membrane</keyword>
<name>A0A6A1V0B2_9ROSI</name>
<reference evidence="2 3" key="1">
    <citation type="journal article" date="2019" name="Plant Biotechnol. J.">
        <title>The red bayberry genome and genetic basis of sex determination.</title>
        <authorList>
            <person name="Jia H.M."/>
            <person name="Jia H.J."/>
            <person name="Cai Q.L."/>
            <person name="Wang Y."/>
            <person name="Zhao H.B."/>
            <person name="Yang W.F."/>
            <person name="Wang G.Y."/>
            <person name="Li Y.H."/>
            <person name="Zhan D.L."/>
            <person name="Shen Y.T."/>
            <person name="Niu Q.F."/>
            <person name="Chang L."/>
            <person name="Qiu J."/>
            <person name="Zhao L."/>
            <person name="Xie H.B."/>
            <person name="Fu W.Y."/>
            <person name="Jin J."/>
            <person name="Li X.W."/>
            <person name="Jiao Y."/>
            <person name="Zhou C.C."/>
            <person name="Tu T."/>
            <person name="Chai C.Y."/>
            <person name="Gao J.L."/>
            <person name="Fan L.J."/>
            <person name="van de Weg E."/>
            <person name="Wang J.Y."/>
            <person name="Gao Z.S."/>
        </authorList>
    </citation>
    <scope>NUCLEOTIDE SEQUENCE [LARGE SCALE GENOMIC DNA]</scope>
    <source>
        <tissue evidence="2">Leaves</tissue>
    </source>
</reference>
<proteinExistence type="predicted"/>
<sequence length="186" mass="20306">MGEMYFFEALLKSRTQIVPNGWWVLMGYTVRKNSHEAEGFSYRSSSKKRKTSPPVAFEAKEEEDEFLWAASLQSVERIAVLRMFLICLALFLGFLQRWQILRRGIFSRSSRGSDLPDVGVDPEVQPGVLPSSVVLSVISPLAVVPSSTQPSVLGAAIVSASGTFGSMSARKSSMPVANVVGGLSFL</sequence>
<feature type="transmembrane region" description="Helical" evidence="1">
    <location>
        <begin position="78"/>
        <end position="95"/>
    </location>
</feature>
<keyword evidence="1" id="KW-1133">Transmembrane helix</keyword>
<keyword evidence="3" id="KW-1185">Reference proteome</keyword>
<organism evidence="2 3">
    <name type="scientific">Morella rubra</name>
    <name type="common">Chinese bayberry</name>
    <dbReference type="NCBI Taxonomy" id="262757"/>
    <lineage>
        <taxon>Eukaryota</taxon>
        <taxon>Viridiplantae</taxon>
        <taxon>Streptophyta</taxon>
        <taxon>Embryophyta</taxon>
        <taxon>Tracheophyta</taxon>
        <taxon>Spermatophyta</taxon>
        <taxon>Magnoliopsida</taxon>
        <taxon>eudicotyledons</taxon>
        <taxon>Gunneridae</taxon>
        <taxon>Pentapetalae</taxon>
        <taxon>rosids</taxon>
        <taxon>fabids</taxon>
        <taxon>Fagales</taxon>
        <taxon>Myricaceae</taxon>
        <taxon>Morella</taxon>
    </lineage>
</organism>